<dbReference type="EMBL" id="JAVHXJ020000240">
    <property type="protein sequence ID" value="MGI1900807.1"/>
    <property type="molecule type" value="Genomic_DNA"/>
</dbReference>
<accession>A0ACC7RGK2</accession>
<comment type="caution">
    <text evidence="1">The sequence shown here is derived from an EMBL/GenBank/DDBJ whole genome shotgun (WGS) entry which is preliminary data.</text>
</comment>
<feature type="non-terminal residue" evidence="1">
    <location>
        <position position="155"/>
    </location>
</feature>
<dbReference type="Proteomes" id="UP001354073">
    <property type="component" value="Unassembled WGS sequence"/>
</dbReference>
<sequence length="155" mass="18288">MDDGLNVDMILFIRSTAINPDTRLEKYINYCKSKNIDYHILGWMRKGDEPRKDLNISYFKLPASYGGGVKNILYLVLWFIFVFYNTFLLRKKIEFIHACDLDGMIGCTPFFNKIRVNFDVFDSYPESRFKKNSLIFNLSKRLESFCAKISHRVII</sequence>
<evidence type="ECO:0000313" key="2">
    <source>
        <dbReference type="Proteomes" id="UP001354073"/>
    </source>
</evidence>
<evidence type="ECO:0000313" key="1">
    <source>
        <dbReference type="EMBL" id="MGI1900807.1"/>
    </source>
</evidence>
<organism evidence="1 2">
    <name type="scientific">Vibrio campbellii</name>
    <dbReference type="NCBI Taxonomy" id="680"/>
    <lineage>
        <taxon>Bacteria</taxon>
        <taxon>Pseudomonadati</taxon>
        <taxon>Pseudomonadota</taxon>
        <taxon>Gammaproteobacteria</taxon>
        <taxon>Vibrionales</taxon>
        <taxon>Vibrionaceae</taxon>
        <taxon>Vibrio</taxon>
    </lineage>
</organism>
<name>A0ACC7RGK2_9VIBR</name>
<protein>
    <submittedName>
        <fullName evidence="1">Uncharacterized protein</fullName>
    </submittedName>
</protein>
<proteinExistence type="predicted"/>
<reference evidence="1" key="1">
    <citation type="submission" date="2024-11" db="EMBL/GenBank/DDBJ databases">
        <title>Identification of new Vibrio campbellii strains harboring the pVA1 plasmid isolated from Penaeus vannamei postlarvae affected by outbreaks of acute hepatopancreatic necrosis disease (AHPND) in Mexico.</title>
        <authorList>
            <person name="Gomez-Gil B."/>
            <person name="Enciso-Ibarra J."/>
        </authorList>
    </citation>
    <scope>NUCLEOTIDE SEQUENCE</scope>
    <source>
        <strain evidence="1">M270204</strain>
    </source>
</reference>
<gene>
    <name evidence="1" type="ORF">REH74_025095</name>
</gene>